<dbReference type="InterPro" id="IPR013486">
    <property type="entry name" value="SpoIID/LytB"/>
</dbReference>
<dbReference type="PANTHER" id="PTHR30032:SF4">
    <property type="entry name" value="AMIDASE ENHANCER"/>
    <property type="match status" value="1"/>
</dbReference>
<dbReference type="PROSITE" id="PS51724">
    <property type="entry name" value="SPOR"/>
    <property type="match status" value="1"/>
</dbReference>
<evidence type="ECO:0000313" key="2">
    <source>
        <dbReference type="Proteomes" id="UP000061660"/>
    </source>
</evidence>
<sequence length="717" mass="74987">MKGIKRPFLSEEASSGASNQAVRPLCGIVLKMTAAAALLLSGSIGAPEAALAAAPAIPAAQAAVPKLDTIRVALFIDTGKYVSRASAVTLSADAGLTLSLRGAAGVTPAYQAAAKEQVRVSADGYYALLPETASAAEARTQAQQAAAGGADAGIVQNTARGKQAYRVYLGPFATKEEAAAAAAARPGAVLAGPLRWNAGTYAAAAEAQAQAAAIAQAGFDANVAQLSAGSYAVLVGGAADSAGLEALRAQIAAALPAVVLTPMDAAQGYVLLRTELAADADSAAQPLTAMVFGGNAKLWAASNDPQGAVYVKERFGRMYRGGLELSLHNHRLAVINELPFQQYLYAVLGSELNPAWPIEALKAQAVAARTYALKQGVKYQIAHVSDTTLDQSYKGMAVEFPAALQAVDSTAGEVLTYNNALIDPLYYSNAGGQTADSTEVWGNEVAYLKSVSSQDKGAEEGKKKWYRIVLPNGMSGYIHSDYARDTGLKNPAGLPYYESVQDGVNVRPAPYVDNAGNAAVFKVDVRDRFVVIGEETESNAYAWIRGPYEASEMKKRLGSAMTAGGELQRLEVTKRGVSGRALEVAANGQPLAAAYPDALRTLLGGLPSTKFEIEETGRYTILGADGTVRTQSSSAQPVYTSGGGQTVQEHRDEELFLLNADGTVRVATRSPQFVFRGTGFGHGLGMSQWGAKGYAELGYDYHKILQTYYIGVSISKG</sequence>
<dbReference type="KEGG" id="pnp:IJ22_28360"/>
<dbReference type="InterPro" id="IPR051922">
    <property type="entry name" value="Bact_Sporulation_Assoc"/>
</dbReference>
<dbReference type="STRING" id="162209.IJ22_28360"/>
<dbReference type="Pfam" id="PF05036">
    <property type="entry name" value="SPOR"/>
    <property type="match status" value="1"/>
</dbReference>
<name>A0A0U2UA96_9BACL</name>
<dbReference type="InterPro" id="IPR007730">
    <property type="entry name" value="SPOR-like_dom"/>
</dbReference>
<dbReference type="PANTHER" id="PTHR30032">
    <property type="entry name" value="N-ACETYLMURAMOYL-L-ALANINE AMIDASE-RELATED"/>
    <property type="match status" value="1"/>
</dbReference>
<gene>
    <name evidence="1" type="ORF">IJ22_28360</name>
</gene>
<dbReference type="Proteomes" id="UP000061660">
    <property type="component" value="Chromosome"/>
</dbReference>
<dbReference type="AlphaFoldDB" id="A0A0U2UA96"/>
<dbReference type="EMBL" id="CP013652">
    <property type="protein sequence ID" value="ALS23209.1"/>
    <property type="molecule type" value="Genomic_DNA"/>
</dbReference>
<protein>
    <submittedName>
        <fullName evidence="1">Stage II sporulation protein SpoIID</fullName>
    </submittedName>
</protein>
<dbReference type="GO" id="GO:0042834">
    <property type="term" value="F:peptidoglycan binding"/>
    <property type="evidence" value="ECO:0007669"/>
    <property type="project" value="InterPro"/>
</dbReference>
<keyword evidence="2" id="KW-1185">Reference proteome</keyword>
<evidence type="ECO:0000313" key="1">
    <source>
        <dbReference type="EMBL" id="ALS23209.1"/>
    </source>
</evidence>
<dbReference type="PATRIC" id="fig|162209.4.peg.3023"/>
<reference evidence="1 2" key="2">
    <citation type="journal article" date="2016" name="Genome Announc.">
        <title>Complete Genome Sequences of Two Interactive Moderate Thermophiles, Paenibacillus napthalenovorans 32O-Y and Paenibacillus sp. 32O-W.</title>
        <authorList>
            <person name="Butler R.R.III."/>
            <person name="Wang J."/>
            <person name="Stark B.C."/>
            <person name="Pombert J.F."/>
        </authorList>
    </citation>
    <scope>NUCLEOTIDE SEQUENCE [LARGE SCALE GENOMIC DNA]</scope>
    <source>
        <strain evidence="1 2">32O-Y</strain>
    </source>
</reference>
<dbReference type="Pfam" id="PF08486">
    <property type="entry name" value="SpoIID"/>
    <property type="match status" value="1"/>
</dbReference>
<dbReference type="SUPFAM" id="SSF110997">
    <property type="entry name" value="Sporulation related repeat"/>
    <property type="match status" value="1"/>
</dbReference>
<dbReference type="NCBIfam" id="TIGR02669">
    <property type="entry name" value="SpoIID_LytB"/>
    <property type="match status" value="1"/>
</dbReference>
<reference evidence="2" key="1">
    <citation type="submission" date="2015-12" db="EMBL/GenBank/DDBJ databases">
        <title>Complete genome sequences of two moderately thermophilic Paenibacillus species.</title>
        <authorList>
            <person name="Butler R.III."/>
            <person name="Wang J."/>
            <person name="Stark B.C."/>
            <person name="Pombert J.-F."/>
        </authorList>
    </citation>
    <scope>NUCLEOTIDE SEQUENCE [LARGE SCALE GENOMIC DNA]</scope>
    <source>
        <strain evidence="2">32O-Y</strain>
    </source>
</reference>
<dbReference type="InterPro" id="IPR013693">
    <property type="entry name" value="SpoIID/LytB_N"/>
</dbReference>
<dbReference type="GO" id="GO:0030288">
    <property type="term" value="C:outer membrane-bounded periplasmic space"/>
    <property type="evidence" value="ECO:0007669"/>
    <property type="project" value="TreeGrafter"/>
</dbReference>
<organism evidence="1 2">
    <name type="scientific">Paenibacillus naphthalenovorans</name>
    <dbReference type="NCBI Taxonomy" id="162209"/>
    <lineage>
        <taxon>Bacteria</taxon>
        <taxon>Bacillati</taxon>
        <taxon>Bacillota</taxon>
        <taxon>Bacilli</taxon>
        <taxon>Bacillales</taxon>
        <taxon>Paenibacillaceae</taxon>
        <taxon>Paenibacillus</taxon>
    </lineage>
</organism>
<accession>A0A0U2UA96</accession>
<dbReference type="Gene3D" id="3.30.70.1070">
    <property type="entry name" value="Sporulation related repeat"/>
    <property type="match status" value="1"/>
</dbReference>
<dbReference type="InterPro" id="IPR036680">
    <property type="entry name" value="SPOR-like_sf"/>
</dbReference>
<dbReference type="GO" id="GO:0030435">
    <property type="term" value="P:sporulation resulting in formation of a cellular spore"/>
    <property type="evidence" value="ECO:0007669"/>
    <property type="project" value="InterPro"/>
</dbReference>
<proteinExistence type="predicted"/>